<dbReference type="Pfam" id="PF00135">
    <property type="entry name" value="COesterase"/>
    <property type="match status" value="1"/>
</dbReference>
<evidence type="ECO:0000256" key="1">
    <source>
        <dbReference type="ARBA" id="ARBA00005964"/>
    </source>
</evidence>
<reference evidence="7 8" key="1">
    <citation type="submission" date="2024-02" db="UniProtKB">
        <authorList>
            <consortium name="WormBaseParasite"/>
        </authorList>
    </citation>
    <scope>IDENTIFICATION</scope>
</reference>
<evidence type="ECO:0000313" key="6">
    <source>
        <dbReference type="Proteomes" id="UP000887575"/>
    </source>
</evidence>
<evidence type="ECO:0000259" key="5">
    <source>
        <dbReference type="Pfam" id="PF00135"/>
    </source>
</evidence>
<evidence type="ECO:0000256" key="3">
    <source>
        <dbReference type="ARBA" id="ARBA00022801"/>
    </source>
</evidence>
<dbReference type="AlphaFoldDB" id="A0AAF3ENQ6"/>
<feature type="chain" id="PRO_5041762561" description="Carboxylic ester hydrolase" evidence="4">
    <location>
        <begin position="18"/>
        <end position="580"/>
    </location>
</feature>
<dbReference type="WBParaSite" id="MBELARI_LOCUS15568">
    <property type="protein sequence ID" value="MBELARI_LOCUS15568"/>
    <property type="gene ID" value="MBELARI_LOCUS15568"/>
</dbReference>
<protein>
    <recommendedName>
        <fullName evidence="4">Carboxylic ester hydrolase</fullName>
        <ecNumber evidence="4">3.1.1.-</ecNumber>
    </recommendedName>
</protein>
<dbReference type="WBParaSite" id="MBELARI_LOCUS1866">
    <property type="protein sequence ID" value="MBELARI_LOCUS1866"/>
    <property type="gene ID" value="MBELARI_LOCUS1866"/>
</dbReference>
<evidence type="ECO:0000256" key="2">
    <source>
        <dbReference type="ARBA" id="ARBA00022487"/>
    </source>
</evidence>
<evidence type="ECO:0000256" key="4">
    <source>
        <dbReference type="RuleBase" id="RU361235"/>
    </source>
</evidence>
<dbReference type="PANTHER" id="PTHR11559">
    <property type="entry name" value="CARBOXYLESTERASE"/>
    <property type="match status" value="1"/>
</dbReference>
<evidence type="ECO:0000313" key="8">
    <source>
        <dbReference type="WBParaSite" id="MBELARI_LOCUS1866"/>
    </source>
</evidence>
<feature type="domain" description="Carboxylesterase type B" evidence="5">
    <location>
        <begin position="20"/>
        <end position="546"/>
    </location>
</feature>
<dbReference type="InterPro" id="IPR050309">
    <property type="entry name" value="Type-B_Carboxylest/Lipase"/>
</dbReference>
<dbReference type="Proteomes" id="UP000887575">
    <property type="component" value="Unassembled WGS sequence"/>
</dbReference>
<dbReference type="EC" id="3.1.1.-" evidence="4"/>
<feature type="signal peptide" evidence="4">
    <location>
        <begin position="1"/>
        <end position="17"/>
    </location>
</feature>
<name>A0AAF3ENQ6_9BILA</name>
<dbReference type="Gene3D" id="3.40.50.1820">
    <property type="entry name" value="alpha/beta hydrolase"/>
    <property type="match status" value="1"/>
</dbReference>
<keyword evidence="2" id="KW-0719">Serine esterase</keyword>
<dbReference type="GO" id="GO:0052689">
    <property type="term" value="F:carboxylic ester hydrolase activity"/>
    <property type="evidence" value="ECO:0007669"/>
    <property type="project" value="UniProtKB-KW"/>
</dbReference>
<dbReference type="PROSITE" id="PS00122">
    <property type="entry name" value="CARBOXYLESTERASE_B_1"/>
    <property type="match status" value="1"/>
</dbReference>
<evidence type="ECO:0000313" key="7">
    <source>
        <dbReference type="WBParaSite" id="MBELARI_LOCUS15568"/>
    </source>
</evidence>
<proteinExistence type="inferred from homology"/>
<organism evidence="6 7">
    <name type="scientific">Mesorhabditis belari</name>
    <dbReference type="NCBI Taxonomy" id="2138241"/>
    <lineage>
        <taxon>Eukaryota</taxon>
        <taxon>Metazoa</taxon>
        <taxon>Ecdysozoa</taxon>
        <taxon>Nematoda</taxon>
        <taxon>Chromadorea</taxon>
        <taxon>Rhabditida</taxon>
        <taxon>Rhabditina</taxon>
        <taxon>Rhabditomorpha</taxon>
        <taxon>Rhabditoidea</taxon>
        <taxon>Rhabditidae</taxon>
        <taxon>Mesorhabditinae</taxon>
        <taxon>Mesorhabditis</taxon>
    </lineage>
</organism>
<accession>A0AAF3ENQ6</accession>
<dbReference type="SUPFAM" id="SSF53474">
    <property type="entry name" value="alpha/beta-Hydrolases"/>
    <property type="match status" value="1"/>
</dbReference>
<comment type="similarity">
    <text evidence="1 4">Belongs to the type-B carboxylesterase/lipase family.</text>
</comment>
<keyword evidence="3 4" id="KW-0378">Hydrolase</keyword>
<keyword evidence="6" id="KW-1185">Reference proteome</keyword>
<keyword evidence="4" id="KW-0732">Signal</keyword>
<sequence length="580" mass="65837">MWAILLISFLFQSFILAKDGPIVETKYGSLQGLEVAAKDGSMANVFLGIRYANAPDNIYRFEKPHIVDNWAPILHHATRFRASCIPVHDAHVRNDIDFSEDCLFLNIMTPAERSGSLPVLVFIHGGGYEVGNAHEYGYQRLVDHFVTKGIVVVTLQYRLGPLGFFSLGDQNVPGNMGLWDMATALEFLQDVLPVFGGDNERITVSGHSAGSAAASALTFSPHADVYFHQTIEFSGSMFAEFALSDLVVEESYELAKVVGCRKNDHRETAKILECMKERTIQEILDGVEKIGAAREHPNFLKFHPRIDGEFFPYPLEQMLKSAQPKPVLSGFTDTESGIFVEGFEGFPAFNGVAIPKEKRADYSEKDLHEFIAQKVATEPEYGRKMGPFVELLDEYYIRRMAPSSPNNRFYMHRYTELLSDLQFVVPALHDLELRRLNNWPSWLYVITYQSSLERRLNRTIDGAWHATELKYLFDFMGIKEDFFSAEDLEFQKNFVDSLAAFIKNGDPSTPAFKWNPVSKDQPWTYAEFGSTPKMVKEYNQDTIDFWLNRVPKAIGAQNLQRNRLPGAHAHHVHSNVHTEL</sequence>
<dbReference type="InterPro" id="IPR019826">
    <property type="entry name" value="Carboxylesterase_B_AS"/>
</dbReference>
<dbReference type="InterPro" id="IPR002018">
    <property type="entry name" value="CarbesteraseB"/>
</dbReference>
<dbReference type="InterPro" id="IPR029058">
    <property type="entry name" value="AB_hydrolase_fold"/>
</dbReference>